<comment type="caution">
    <text evidence="1">The sequence shown here is derived from an EMBL/GenBank/DDBJ whole genome shotgun (WGS) entry which is preliminary data.</text>
</comment>
<name>A0A0V1F675_TRIPS</name>
<gene>
    <name evidence="1" type="ORF">T4D_12676</name>
</gene>
<reference evidence="1 2" key="1">
    <citation type="submission" date="2015-01" db="EMBL/GenBank/DDBJ databases">
        <title>Evolution of Trichinella species and genotypes.</title>
        <authorList>
            <person name="Korhonen P.K."/>
            <person name="Edoardo P."/>
            <person name="Giuseppe L.R."/>
            <person name="Gasser R.B."/>
        </authorList>
    </citation>
    <scope>NUCLEOTIDE SEQUENCE [LARGE SCALE GENOMIC DNA]</scope>
    <source>
        <strain evidence="1">ISS470</strain>
    </source>
</reference>
<keyword evidence="2" id="KW-1185">Reference proteome</keyword>
<dbReference type="EMBL" id="JYDT01000217">
    <property type="protein sequence ID" value="KRY81588.1"/>
    <property type="molecule type" value="Genomic_DNA"/>
</dbReference>
<sequence length="63" mass="7321">MDLHNRCSVIGVELREIVQYVIYAIDSVCNGGFFAFNEKKHRELLFELVKCFCGLKIGVYIMF</sequence>
<organism evidence="1 2">
    <name type="scientific">Trichinella pseudospiralis</name>
    <name type="common">Parasitic roundworm</name>
    <dbReference type="NCBI Taxonomy" id="6337"/>
    <lineage>
        <taxon>Eukaryota</taxon>
        <taxon>Metazoa</taxon>
        <taxon>Ecdysozoa</taxon>
        <taxon>Nematoda</taxon>
        <taxon>Enoplea</taxon>
        <taxon>Dorylaimia</taxon>
        <taxon>Trichinellida</taxon>
        <taxon>Trichinellidae</taxon>
        <taxon>Trichinella</taxon>
    </lineage>
</organism>
<protein>
    <submittedName>
        <fullName evidence="1">Uncharacterized protein</fullName>
    </submittedName>
</protein>
<evidence type="ECO:0000313" key="1">
    <source>
        <dbReference type="EMBL" id="KRY81588.1"/>
    </source>
</evidence>
<accession>A0A0V1F675</accession>
<dbReference type="AlphaFoldDB" id="A0A0V1F675"/>
<proteinExistence type="predicted"/>
<dbReference type="Proteomes" id="UP000054995">
    <property type="component" value="Unassembled WGS sequence"/>
</dbReference>
<evidence type="ECO:0000313" key="2">
    <source>
        <dbReference type="Proteomes" id="UP000054995"/>
    </source>
</evidence>